<organism evidence="1">
    <name type="scientific">marine metagenome</name>
    <dbReference type="NCBI Taxonomy" id="408172"/>
    <lineage>
        <taxon>unclassified sequences</taxon>
        <taxon>metagenomes</taxon>
        <taxon>ecological metagenomes</taxon>
    </lineage>
</organism>
<sequence>VVSLNYDITSVELTFHIRNTLTITLFFITYANHIFYGIVNFGDKQGKCVFCTGGGGEFLRTCKLPEITDTIQAYGEKS</sequence>
<dbReference type="AlphaFoldDB" id="A0A382PH60"/>
<proteinExistence type="predicted"/>
<name>A0A382PH60_9ZZZZ</name>
<protein>
    <submittedName>
        <fullName evidence="1">Uncharacterized protein</fullName>
    </submittedName>
</protein>
<reference evidence="1" key="1">
    <citation type="submission" date="2018-05" db="EMBL/GenBank/DDBJ databases">
        <authorList>
            <person name="Lanie J.A."/>
            <person name="Ng W.-L."/>
            <person name="Kazmierczak K.M."/>
            <person name="Andrzejewski T.M."/>
            <person name="Davidsen T.M."/>
            <person name="Wayne K.J."/>
            <person name="Tettelin H."/>
            <person name="Glass J.I."/>
            <person name="Rusch D."/>
            <person name="Podicherti R."/>
            <person name="Tsui H.-C.T."/>
            <person name="Winkler M.E."/>
        </authorList>
    </citation>
    <scope>NUCLEOTIDE SEQUENCE</scope>
</reference>
<evidence type="ECO:0000313" key="1">
    <source>
        <dbReference type="EMBL" id="SVC72028.1"/>
    </source>
</evidence>
<accession>A0A382PH60</accession>
<gene>
    <name evidence="1" type="ORF">METZ01_LOCUS324882</name>
</gene>
<feature type="non-terminal residue" evidence="1">
    <location>
        <position position="1"/>
    </location>
</feature>
<dbReference type="EMBL" id="UINC01106987">
    <property type="protein sequence ID" value="SVC72028.1"/>
    <property type="molecule type" value="Genomic_DNA"/>
</dbReference>